<gene>
    <name evidence="3" type="ORF">BU23DRAFT_5813</name>
</gene>
<feature type="compositionally biased region" description="Basic and acidic residues" evidence="1">
    <location>
        <begin position="330"/>
        <end position="346"/>
    </location>
</feature>
<dbReference type="AlphaFoldDB" id="A0A6A5VTQ8"/>
<evidence type="ECO:0000313" key="4">
    <source>
        <dbReference type="Proteomes" id="UP000800036"/>
    </source>
</evidence>
<dbReference type="OrthoDB" id="3794517at2759"/>
<feature type="compositionally biased region" description="Basic and acidic residues" evidence="1">
    <location>
        <begin position="299"/>
        <end position="314"/>
    </location>
</feature>
<name>A0A6A5VTQ8_9PLEO</name>
<feature type="region of interest" description="Disordered" evidence="1">
    <location>
        <begin position="299"/>
        <end position="346"/>
    </location>
</feature>
<feature type="transmembrane region" description="Helical" evidence="2">
    <location>
        <begin position="245"/>
        <end position="269"/>
    </location>
</feature>
<proteinExistence type="predicted"/>
<evidence type="ECO:0000256" key="1">
    <source>
        <dbReference type="SAM" id="MobiDB-lite"/>
    </source>
</evidence>
<evidence type="ECO:0000313" key="3">
    <source>
        <dbReference type="EMBL" id="KAF1980285.1"/>
    </source>
</evidence>
<dbReference type="EMBL" id="ML976656">
    <property type="protein sequence ID" value="KAF1980285.1"/>
    <property type="molecule type" value="Genomic_DNA"/>
</dbReference>
<feature type="region of interest" description="Disordered" evidence="1">
    <location>
        <begin position="192"/>
        <end position="241"/>
    </location>
</feature>
<accession>A0A6A5VTQ8</accession>
<dbReference type="Proteomes" id="UP000800036">
    <property type="component" value="Unassembled WGS sequence"/>
</dbReference>
<sequence length="346" mass="37577">MPERTHVPKIHGDLLAVSGWGHAQLQFLSQLFLSQLLLSSPIASTELHHNPILNSLQRPYAMHPTLALSIVASSFALCTMASGPTKLYIDSVDEYDLLASCAEQQVSLVVRSMAYGCGDGSKLTSYACFCFQSSAYYSRMISTKVTSACSTTRGQGDSAVEVFSKYCQLGDVERVTTTGEIAPKVQSVSISQPITEADAPEPTVPTTSSQSTTASPANNPATRTAPPTGTPMPQAAERPTEKKTAAIAAGVAIPVVVIALGLMGIFIYLRRQKRTPPDELPAEQQTMEISGEQLVFEKDTYRHGHEKDRPHEMDANNQPPGELASTPWKQNRDRKIERLVSNESRL</sequence>
<keyword evidence="2" id="KW-1133">Transmembrane helix</keyword>
<keyword evidence="4" id="KW-1185">Reference proteome</keyword>
<protein>
    <submittedName>
        <fullName evidence="3">Uncharacterized protein</fullName>
    </submittedName>
</protein>
<feature type="compositionally biased region" description="Low complexity" evidence="1">
    <location>
        <begin position="200"/>
        <end position="233"/>
    </location>
</feature>
<evidence type="ECO:0000256" key="2">
    <source>
        <dbReference type="SAM" id="Phobius"/>
    </source>
</evidence>
<keyword evidence="2" id="KW-0812">Transmembrane</keyword>
<organism evidence="3 4">
    <name type="scientific">Bimuria novae-zelandiae CBS 107.79</name>
    <dbReference type="NCBI Taxonomy" id="1447943"/>
    <lineage>
        <taxon>Eukaryota</taxon>
        <taxon>Fungi</taxon>
        <taxon>Dikarya</taxon>
        <taxon>Ascomycota</taxon>
        <taxon>Pezizomycotina</taxon>
        <taxon>Dothideomycetes</taxon>
        <taxon>Pleosporomycetidae</taxon>
        <taxon>Pleosporales</taxon>
        <taxon>Massarineae</taxon>
        <taxon>Didymosphaeriaceae</taxon>
        <taxon>Bimuria</taxon>
    </lineage>
</organism>
<reference evidence="3" key="1">
    <citation type="journal article" date="2020" name="Stud. Mycol.">
        <title>101 Dothideomycetes genomes: a test case for predicting lifestyles and emergence of pathogens.</title>
        <authorList>
            <person name="Haridas S."/>
            <person name="Albert R."/>
            <person name="Binder M."/>
            <person name="Bloem J."/>
            <person name="Labutti K."/>
            <person name="Salamov A."/>
            <person name="Andreopoulos B."/>
            <person name="Baker S."/>
            <person name="Barry K."/>
            <person name="Bills G."/>
            <person name="Bluhm B."/>
            <person name="Cannon C."/>
            <person name="Castanera R."/>
            <person name="Culley D."/>
            <person name="Daum C."/>
            <person name="Ezra D."/>
            <person name="Gonzalez J."/>
            <person name="Henrissat B."/>
            <person name="Kuo A."/>
            <person name="Liang C."/>
            <person name="Lipzen A."/>
            <person name="Lutzoni F."/>
            <person name="Magnuson J."/>
            <person name="Mondo S."/>
            <person name="Nolan M."/>
            <person name="Ohm R."/>
            <person name="Pangilinan J."/>
            <person name="Park H.-J."/>
            <person name="Ramirez L."/>
            <person name="Alfaro M."/>
            <person name="Sun H."/>
            <person name="Tritt A."/>
            <person name="Yoshinaga Y."/>
            <person name="Zwiers L.-H."/>
            <person name="Turgeon B."/>
            <person name="Goodwin S."/>
            <person name="Spatafora J."/>
            <person name="Crous P."/>
            <person name="Grigoriev I."/>
        </authorList>
    </citation>
    <scope>NUCLEOTIDE SEQUENCE</scope>
    <source>
        <strain evidence="3">CBS 107.79</strain>
    </source>
</reference>
<keyword evidence="2" id="KW-0472">Membrane</keyword>